<protein>
    <submittedName>
        <fullName evidence="1">Virion structural protein</fullName>
    </submittedName>
</protein>
<dbReference type="EMBL" id="PP780467">
    <property type="protein sequence ID" value="XBN74668.1"/>
    <property type="molecule type" value="Genomic_DNA"/>
</dbReference>
<proteinExistence type="predicted"/>
<evidence type="ECO:0000313" key="1">
    <source>
        <dbReference type="EMBL" id="XBN74668.1"/>
    </source>
</evidence>
<sequence>MASLPSYCKVLADGYSEEVDPSIERTQMERGFAKQRLKNTFATVKLTLQVLIQGRANVLAFDSWYYDDIKRIGFFTMQHPRSKQQITCRLLEGKIGSITRVQPDFASVVRELTVEYMRTS</sequence>
<organism evidence="1">
    <name type="scientific">Xanthomonas phage MK21</name>
    <dbReference type="NCBI Taxonomy" id="3148942"/>
    <lineage>
        <taxon>Viruses</taxon>
        <taxon>Duplodnaviria</taxon>
        <taxon>Heunggongvirae</taxon>
        <taxon>Uroviricota</taxon>
        <taxon>Caudoviricetes</taxon>
    </lineage>
</organism>
<reference evidence="1" key="1">
    <citation type="submission" date="2024-05" db="EMBL/GenBank/DDBJ databases">
        <authorList>
            <person name="Kwon M."/>
            <person name="Moon K."/>
        </authorList>
    </citation>
    <scope>NUCLEOTIDE SEQUENCE</scope>
</reference>
<name>A0AAU7J821_9CAUD</name>
<accession>A0AAU7J821</accession>
<reference evidence="1" key="2">
    <citation type="submission" date="2024-06" db="EMBL/GenBank/DDBJ databases">
        <title>Novel bacteriophage MK21 infecting Xanthomonas citri.</title>
        <authorList>
            <person name="Song S.-H."/>
            <person name="Lee A.H."/>
            <person name="Choi K.-M."/>
            <person name="Oh D."/>
            <person name="Park J.-G."/>
        </authorList>
    </citation>
    <scope>NUCLEOTIDE SEQUENCE</scope>
</reference>